<dbReference type="PROSITE" id="PS00194">
    <property type="entry name" value="THIOREDOXIN_1"/>
    <property type="match status" value="1"/>
</dbReference>
<dbReference type="SUPFAM" id="SSF52833">
    <property type="entry name" value="Thioredoxin-like"/>
    <property type="match status" value="1"/>
</dbReference>
<comment type="caution">
    <text evidence="6">The sequence shown here is derived from an EMBL/GenBank/DDBJ whole genome shotgun (WGS) entry which is preliminary data.</text>
</comment>
<dbReference type="PROSITE" id="PS51352">
    <property type="entry name" value="THIOREDOXIN_2"/>
    <property type="match status" value="1"/>
</dbReference>
<dbReference type="InterPro" id="IPR036249">
    <property type="entry name" value="Thioredoxin-like_sf"/>
</dbReference>
<keyword evidence="7" id="KW-1185">Reference proteome</keyword>
<dbReference type="InterPro" id="IPR011990">
    <property type="entry name" value="TPR-like_helical_dom_sf"/>
</dbReference>
<evidence type="ECO:0000313" key="6">
    <source>
        <dbReference type="EMBL" id="GLQ35413.1"/>
    </source>
</evidence>
<dbReference type="Gene3D" id="1.25.40.10">
    <property type="entry name" value="Tetratricopeptide repeat domain"/>
    <property type="match status" value="2"/>
</dbReference>
<sequence>MIELGQTPAHGDVIKDVTEATFMEDVVEASKTAPVIVDFWAPWCGPCKTLGPALEAEVISAGGSVTMAKVDIDQNQMLAGQMQIQSIPAVFAFVDGQPVDGFMGAKPPSEIKEFVAKVAALKGDTGDLSEAVEAANEMLEAGEYSDAAETFAAILGEDPNSGAAFVGLFNAQMGAGETDAAKEMLDNAPADLAETPEVAGLRARLELAQQAEDLGELGELQAKLAADPDDHQARFDLAIALIAADEAQAAVDALLEIFRRDRDWNEDAARQQLFKMFDSFGPEHPITLTGRRQLASMVFA</sequence>
<dbReference type="Gene3D" id="3.40.30.10">
    <property type="entry name" value="Glutaredoxin"/>
    <property type="match status" value="1"/>
</dbReference>
<dbReference type="RefSeq" id="WP_284377816.1">
    <property type="nucleotide sequence ID" value="NZ_BSNN01000004.1"/>
</dbReference>
<evidence type="ECO:0000256" key="4">
    <source>
        <dbReference type="ARBA" id="ARBA00023284"/>
    </source>
</evidence>
<evidence type="ECO:0000256" key="3">
    <source>
        <dbReference type="ARBA" id="ARBA00023157"/>
    </source>
</evidence>
<dbReference type="PRINTS" id="PR00421">
    <property type="entry name" value="THIOREDOXIN"/>
</dbReference>
<keyword evidence="3" id="KW-1015">Disulfide bond</keyword>
<dbReference type="Proteomes" id="UP001156694">
    <property type="component" value="Unassembled WGS sequence"/>
</dbReference>
<accession>A0ABQ5VWE1</accession>
<keyword evidence="2" id="KW-0249">Electron transport</keyword>
<organism evidence="6 7">
    <name type="scientific">Amylibacter marinus</name>
    <dbReference type="NCBI Taxonomy" id="1475483"/>
    <lineage>
        <taxon>Bacteria</taxon>
        <taxon>Pseudomonadati</taxon>
        <taxon>Pseudomonadota</taxon>
        <taxon>Alphaproteobacteria</taxon>
        <taxon>Rhodobacterales</taxon>
        <taxon>Paracoccaceae</taxon>
        <taxon>Amylibacter</taxon>
    </lineage>
</organism>
<evidence type="ECO:0000259" key="5">
    <source>
        <dbReference type="PROSITE" id="PS51352"/>
    </source>
</evidence>
<dbReference type="PANTHER" id="PTHR45663:SF11">
    <property type="entry name" value="GEO12009P1"/>
    <property type="match status" value="1"/>
</dbReference>
<keyword evidence="1" id="KW-0813">Transport</keyword>
<feature type="domain" description="Thioredoxin" evidence="5">
    <location>
        <begin position="1"/>
        <end position="120"/>
    </location>
</feature>
<protein>
    <submittedName>
        <fullName evidence="6">Co-chaperone YbbN</fullName>
    </submittedName>
</protein>
<dbReference type="Pfam" id="PF14559">
    <property type="entry name" value="TPR_19"/>
    <property type="match status" value="1"/>
</dbReference>
<proteinExistence type="predicted"/>
<evidence type="ECO:0000313" key="7">
    <source>
        <dbReference type="Proteomes" id="UP001156694"/>
    </source>
</evidence>
<dbReference type="InterPro" id="IPR013766">
    <property type="entry name" value="Thioredoxin_domain"/>
</dbReference>
<dbReference type="PANTHER" id="PTHR45663">
    <property type="entry name" value="GEO12009P1"/>
    <property type="match status" value="1"/>
</dbReference>
<dbReference type="EMBL" id="BSNN01000004">
    <property type="protein sequence ID" value="GLQ35413.1"/>
    <property type="molecule type" value="Genomic_DNA"/>
</dbReference>
<evidence type="ECO:0000256" key="1">
    <source>
        <dbReference type="ARBA" id="ARBA00022448"/>
    </source>
</evidence>
<name>A0ABQ5VWE1_9RHOB</name>
<dbReference type="SUPFAM" id="SSF48452">
    <property type="entry name" value="TPR-like"/>
    <property type="match status" value="1"/>
</dbReference>
<dbReference type="Pfam" id="PF14561">
    <property type="entry name" value="TPR_20"/>
    <property type="match status" value="1"/>
</dbReference>
<gene>
    <name evidence="6" type="ORF">GCM10007939_16960</name>
</gene>
<keyword evidence="4" id="KW-0676">Redox-active center</keyword>
<reference evidence="7" key="1">
    <citation type="journal article" date="2019" name="Int. J. Syst. Evol. Microbiol.">
        <title>The Global Catalogue of Microorganisms (GCM) 10K type strain sequencing project: providing services to taxonomists for standard genome sequencing and annotation.</title>
        <authorList>
            <consortium name="The Broad Institute Genomics Platform"/>
            <consortium name="The Broad Institute Genome Sequencing Center for Infectious Disease"/>
            <person name="Wu L."/>
            <person name="Ma J."/>
        </authorList>
    </citation>
    <scope>NUCLEOTIDE SEQUENCE [LARGE SCALE GENOMIC DNA]</scope>
    <source>
        <strain evidence="7">NBRC 110140</strain>
    </source>
</reference>
<dbReference type="InterPro" id="IPR017937">
    <property type="entry name" value="Thioredoxin_CS"/>
</dbReference>
<evidence type="ECO:0000256" key="2">
    <source>
        <dbReference type="ARBA" id="ARBA00022982"/>
    </source>
</evidence>
<dbReference type="Pfam" id="PF00085">
    <property type="entry name" value="Thioredoxin"/>
    <property type="match status" value="1"/>
</dbReference>
<dbReference type="CDD" id="cd02947">
    <property type="entry name" value="TRX_family"/>
    <property type="match status" value="1"/>
</dbReference>